<dbReference type="InterPro" id="IPR022562">
    <property type="entry name" value="DUF3466"/>
</dbReference>
<keyword evidence="1" id="KW-1133">Transmembrane helix</keyword>
<keyword evidence="1" id="KW-0472">Membrane</keyword>
<keyword evidence="5" id="KW-1185">Reference proteome</keyword>
<dbReference type="InterPro" id="IPR013424">
    <property type="entry name" value="Ice-binding_C"/>
</dbReference>
<dbReference type="RefSeq" id="WP_320422567.1">
    <property type="nucleotide sequence ID" value="NZ_JAXCLA010000003.1"/>
</dbReference>
<organism evidence="4 5">
    <name type="scientific">Roseateles agri</name>
    <dbReference type="NCBI Taxonomy" id="3098619"/>
    <lineage>
        <taxon>Bacteria</taxon>
        <taxon>Pseudomonadati</taxon>
        <taxon>Pseudomonadota</taxon>
        <taxon>Betaproteobacteria</taxon>
        <taxon>Burkholderiales</taxon>
        <taxon>Sphaerotilaceae</taxon>
        <taxon>Roseateles</taxon>
    </lineage>
</organism>
<feature type="chain" id="PRO_5045725876" evidence="2">
    <location>
        <begin position="29"/>
        <end position="532"/>
    </location>
</feature>
<feature type="domain" description="Ice-binding protein C-terminal" evidence="3">
    <location>
        <begin position="506"/>
        <end position="530"/>
    </location>
</feature>
<evidence type="ECO:0000313" key="5">
    <source>
        <dbReference type="Proteomes" id="UP001285263"/>
    </source>
</evidence>
<dbReference type="EMBL" id="JAXCLA010000003">
    <property type="protein sequence ID" value="MDY0744652.1"/>
    <property type="molecule type" value="Genomic_DNA"/>
</dbReference>
<comment type="caution">
    <text evidence="4">The sequence shown here is derived from an EMBL/GenBank/DDBJ whole genome shotgun (WGS) entry which is preliminary data.</text>
</comment>
<gene>
    <name evidence="4" type="ORF">SNE35_09045</name>
</gene>
<dbReference type="Proteomes" id="UP001285263">
    <property type="component" value="Unassembled WGS sequence"/>
</dbReference>
<dbReference type="NCBIfam" id="TIGR02595">
    <property type="entry name" value="PEP_CTERM"/>
    <property type="match status" value="1"/>
</dbReference>
<dbReference type="Pfam" id="PF11949">
    <property type="entry name" value="DUF3466"/>
    <property type="match status" value="1"/>
</dbReference>
<dbReference type="Pfam" id="PF07589">
    <property type="entry name" value="PEP-CTERM"/>
    <property type="match status" value="1"/>
</dbReference>
<sequence length="532" mass="54084">MFSSSRHQFVGIFTAASLLAVAASSAQATISAADISGIFYGAPGLDIVEVTPGDFEPVGYVYPSMVYTLPGVFGAGGQASGAGMGLGTAQLANGALLGQRGLVMTSTGTYQLDTLGTNSVAGWSPAGYGFSSAVAVNASGLIVGNSDLYSADGTQNLGGRAVYYEPKSSVAHQLALPSGYTDTHGYGISGTNAVSSTGVIVGYANSFNGDTATGLQAMRWNSKTSTGQVLDKLPGTGEYGSSTITAAVNAKGTTVGTGNTFDSNGQLLGYSAIRWDANTTHATALGNLGTAPDGTYSSSAAAINNAGTIVGQSSKYDADSNYQGERAVRWAANATAPVELHSLSADASGISFSAALAINDAGTAVGMSQKYASDGSDLGMRAVSWAAGSVEPTELKLLSSGSNGESFSYAFSINASGFIAGTANVVGSADNSFYDADSHAVVWTPGGEVIDLNTLLSPSTGGEWTLESAYSISDSGWVTGMALYQPAGESSDYAYARLFSMQLMMPVPEPTTTAMLALGLAALALLRRRRQR</sequence>
<keyword evidence="1" id="KW-0812">Transmembrane</keyword>
<proteinExistence type="predicted"/>
<evidence type="ECO:0000256" key="1">
    <source>
        <dbReference type="SAM" id="Phobius"/>
    </source>
</evidence>
<feature type="transmembrane region" description="Helical" evidence="1">
    <location>
        <begin position="507"/>
        <end position="526"/>
    </location>
</feature>
<accession>A0ABU5DEE7</accession>
<keyword evidence="2" id="KW-0732">Signal</keyword>
<feature type="signal peptide" evidence="2">
    <location>
        <begin position="1"/>
        <end position="28"/>
    </location>
</feature>
<reference evidence="4 5" key="1">
    <citation type="submission" date="2023-11" db="EMBL/GenBank/DDBJ databases">
        <title>Paucibacter sp. nov., isolated from fresh soil in Korea.</title>
        <authorList>
            <person name="Le N.T.T."/>
        </authorList>
    </citation>
    <scope>NUCLEOTIDE SEQUENCE [LARGE SCALE GENOMIC DNA]</scope>
    <source>
        <strain evidence="4 5">R3-3</strain>
    </source>
</reference>
<evidence type="ECO:0000313" key="4">
    <source>
        <dbReference type="EMBL" id="MDY0744652.1"/>
    </source>
</evidence>
<evidence type="ECO:0000256" key="2">
    <source>
        <dbReference type="SAM" id="SignalP"/>
    </source>
</evidence>
<protein>
    <submittedName>
        <fullName evidence="4">DUF3466 family protein</fullName>
    </submittedName>
</protein>
<evidence type="ECO:0000259" key="3">
    <source>
        <dbReference type="Pfam" id="PF07589"/>
    </source>
</evidence>
<name>A0ABU5DEE7_9BURK</name>